<dbReference type="AlphaFoldDB" id="A0A162MU98"/>
<name>A0A162MU98_9FIRM</name>
<dbReference type="PATRIC" id="fig|520767.4.peg.729"/>
<sequence length="228" mass="27076">MAKEWILNMATNRWGLNKKSMVGPVAQWIREVSPKTPEEWEKAYLKLLEERLIKNEKDLNLTAKEYLEDIGRKLFVKVSEVIRSEIEEVTEKDCINYIYQLVIDRTFQGYTTERDTIYGRLEEELGVKILPAPDEWDRLFNVDFYIEINKKFIGIQIKPITYEHTPQIHNWLEWLSKSHTKFTEQYGGKVFVVFSITSKNGKKEIYNKEIIESIREEINRLNSNIILP</sequence>
<keyword evidence="2" id="KW-1185">Reference proteome</keyword>
<gene>
    <name evidence="1" type="ORF">ATZ99_06410</name>
</gene>
<dbReference type="GO" id="GO:0009036">
    <property type="term" value="F:type II site-specific deoxyribonuclease activity"/>
    <property type="evidence" value="ECO:0007669"/>
    <property type="project" value="InterPro"/>
</dbReference>
<comment type="caution">
    <text evidence="1">The sequence shown here is derived from an EMBL/GenBank/DDBJ whole genome shotgun (WGS) entry which is preliminary data.</text>
</comment>
<evidence type="ECO:0008006" key="3">
    <source>
        <dbReference type="Google" id="ProtNLM"/>
    </source>
</evidence>
<dbReference type="GO" id="GO:0009307">
    <property type="term" value="P:DNA restriction-modification system"/>
    <property type="evidence" value="ECO:0007669"/>
    <property type="project" value="InterPro"/>
</dbReference>
<dbReference type="Proteomes" id="UP000075737">
    <property type="component" value="Unassembled WGS sequence"/>
</dbReference>
<dbReference type="OrthoDB" id="1729685at2"/>
<evidence type="ECO:0000313" key="2">
    <source>
        <dbReference type="Proteomes" id="UP000075737"/>
    </source>
</evidence>
<dbReference type="GO" id="GO:0003677">
    <property type="term" value="F:DNA binding"/>
    <property type="evidence" value="ECO:0007669"/>
    <property type="project" value="InterPro"/>
</dbReference>
<evidence type="ECO:0000313" key="1">
    <source>
        <dbReference type="EMBL" id="KYO67355.1"/>
    </source>
</evidence>
<dbReference type="Pfam" id="PF09568">
    <property type="entry name" value="RE_MjaI"/>
    <property type="match status" value="1"/>
</dbReference>
<protein>
    <recommendedName>
        <fullName evidence="3">MjaI restriction endonuclease</fullName>
    </recommendedName>
</protein>
<dbReference type="InterPro" id="IPR019068">
    <property type="entry name" value="Restrct_endonuc_II_MjaI"/>
</dbReference>
<dbReference type="STRING" id="520767.ATZ99_06410"/>
<dbReference type="EMBL" id="LOHZ01000022">
    <property type="protein sequence ID" value="KYO67355.1"/>
    <property type="molecule type" value="Genomic_DNA"/>
</dbReference>
<dbReference type="RefSeq" id="WP_068747805.1">
    <property type="nucleotide sequence ID" value="NZ_LOHZ01000022.1"/>
</dbReference>
<organism evidence="1 2">
    <name type="scientific">Thermovenabulum gondwanense</name>
    <dbReference type="NCBI Taxonomy" id="520767"/>
    <lineage>
        <taxon>Bacteria</taxon>
        <taxon>Bacillati</taxon>
        <taxon>Bacillota</taxon>
        <taxon>Clostridia</taxon>
        <taxon>Thermosediminibacterales</taxon>
        <taxon>Thermosediminibacteraceae</taxon>
        <taxon>Thermovenabulum</taxon>
    </lineage>
</organism>
<reference evidence="1 2" key="1">
    <citation type="submission" date="2015-12" db="EMBL/GenBank/DDBJ databases">
        <title>Draft genome of Thermovenabulum gondwanense isolated from a red thermophilic microbial mat colonisisng an outflow channel of a bore well.</title>
        <authorList>
            <person name="Patel B.K."/>
        </authorList>
    </citation>
    <scope>NUCLEOTIDE SEQUENCE [LARGE SCALE GENOMIC DNA]</scope>
    <source>
        <strain evidence="1 2">R270</strain>
    </source>
</reference>
<accession>A0A162MU98</accession>
<proteinExistence type="predicted"/>